<evidence type="ECO:0000256" key="1">
    <source>
        <dbReference type="PIRSR" id="PIRSR634015-1"/>
    </source>
</evidence>
<keyword evidence="2" id="KW-0479">Metal-binding</keyword>
<dbReference type="PANTHER" id="PTHR45726:SF3">
    <property type="entry name" value="LEUKOTRIENE A-4 HYDROLASE"/>
    <property type="match status" value="1"/>
</dbReference>
<dbReference type="Proteomes" id="UP000242520">
    <property type="component" value="Unassembled WGS sequence"/>
</dbReference>
<dbReference type="AlphaFoldDB" id="A0A1M5TNU0"/>
<dbReference type="OrthoDB" id="9814383at2"/>
<feature type="active site" description="Proton acceptor" evidence="1">
    <location>
        <position position="349"/>
    </location>
</feature>
<dbReference type="Pfam" id="PF01433">
    <property type="entry name" value="Peptidase_M1"/>
    <property type="match status" value="1"/>
</dbReference>
<organism evidence="4 5">
    <name type="scientific">Tepidibacter thalassicus DSM 15285</name>
    <dbReference type="NCBI Taxonomy" id="1123350"/>
    <lineage>
        <taxon>Bacteria</taxon>
        <taxon>Bacillati</taxon>
        <taxon>Bacillota</taxon>
        <taxon>Clostridia</taxon>
        <taxon>Peptostreptococcales</taxon>
        <taxon>Peptostreptococcaceae</taxon>
        <taxon>Tepidibacter</taxon>
    </lineage>
</organism>
<accession>A0A1M5TNU0</accession>
<feature type="binding site" evidence="2">
    <location>
        <position position="352"/>
    </location>
    <ligand>
        <name>Zn(2+)</name>
        <dbReference type="ChEBI" id="CHEBI:29105"/>
        <note>catalytic</note>
    </ligand>
</feature>
<feature type="binding site" evidence="2">
    <location>
        <position position="371"/>
    </location>
    <ligand>
        <name>Zn(2+)</name>
        <dbReference type="ChEBI" id="CHEBI:29105"/>
        <note>catalytic</note>
    </ligand>
</feature>
<dbReference type="InterPro" id="IPR014782">
    <property type="entry name" value="Peptidase_M1_dom"/>
</dbReference>
<dbReference type="GO" id="GO:0008237">
    <property type="term" value="F:metallopeptidase activity"/>
    <property type="evidence" value="ECO:0007669"/>
    <property type="project" value="InterPro"/>
</dbReference>
<feature type="domain" description="Peptidase M1 membrane alanine aminopeptidase" evidence="3">
    <location>
        <begin position="287"/>
        <end position="482"/>
    </location>
</feature>
<keyword evidence="2" id="KW-0862">Zinc</keyword>
<evidence type="ECO:0000256" key="2">
    <source>
        <dbReference type="PIRSR" id="PIRSR634015-3"/>
    </source>
</evidence>
<sequence length="487" mass="57244">MVLILNKKKVITLISVLSVFFLVFAVLIDTNLHIEVFKKHKADNLNMYLINVSLNDKEKILKCSQNITYVNKTGKNLKKLYFHIYPNAFSKEEYAPFEKNEFKKAYPNGFSKGYINIRKVFEKKYNLDFKIVGEKEDILEVDLRCNLKPGEKTNIYLEYDVKLPNSIGRFGYGDYTINITNWYPIVCVYDSRGWNIKSYEEIGDPFYSDVSNFDVNINIPKKYKLATTGIIKSKKLNNDYVLYNVKGNNVRDFAFILSDKFNVISTKLKDIKVYSYFFDEKLGRESLQIAKDALTVFSDLFGEYPYKTYSVVASDFFIGGMEYPNLVMIDKTLYKRNSKFFLEYVVAHETAHQWWYSLVGNDEISEPWLDESLTEYSTIIYFEKKYGKEIKDRLIKNLKINTYRKSNKSVFKSTTEFENSIDYSLCVYSKGALLLDDIRNKVGDDAFFDTLRKYYKQNMYKNVTSEKFINMWKKRGVNIDKMVYGNN</sequence>
<dbReference type="CDD" id="cd09604">
    <property type="entry name" value="M1_APN_like"/>
    <property type="match status" value="1"/>
</dbReference>
<reference evidence="5" key="1">
    <citation type="submission" date="2016-11" db="EMBL/GenBank/DDBJ databases">
        <authorList>
            <person name="Varghese N."/>
            <person name="Submissions S."/>
        </authorList>
    </citation>
    <scope>NUCLEOTIDE SEQUENCE [LARGE SCALE GENOMIC DNA]</scope>
    <source>
        <strain evidence="5">DSM 15285</strain>
    </source>
</reference>
<feature type="active site" description="Proton donor" evidence="1">
    <location>
        <position position="428"/>
    </location>
</feature>
<dbReference type="InterPro" id="IPR027268">
    <property type="entry name" value="Peptidase_M4/M1_CTD_sf"/>
</dbReference>
<dbReference type="RefSeq" id="WP_072726454.1">
    <property type="nucleotide sequence ID" value="NZ_FQXH01000038.1"/>
</dbReference>
<protein>
    <submittedName>
        <fullName evidence="4">Peptidase family M1</fullName>
    </submittedName>
</protein>
<dbReference type="SUPFAM" id="SSF55486">
    <property type="entry name" value="Metalloproteases ('zincins'), catalytic domain"/>
    <property type="match status" value="1"/>
</dbReference>
<evidence type="ECO:0000259" key="3">
    <source>
        <dbReference type="Pfam" id="PF01433"/>
    </source>
</evidence>
<dbReference type="InterPro" id="IPR034015">
    <property type="entry name" value="M1_LTA4H"/>
</dbReference>
<dbReference type="PANTHER" id="PTHR45726">
    <property type="entry name" value="LEUKOTRIENE A-4 HYDROLASE"/>
    <property type="match status" value="1"/>
</dbReference>
<dbReference type="GO" id="GO:0008270">
    <property type="term" value="F:zinc ion binding"/>
    <property type="evidence" value="ECO:0007669"/>
    <property type="project" value="InterPro"/>
</dbReference>
<dbReference type="Gene3D" id="1.10.390.10">
    <property type="entry name" value="Neutral Protease Domain 2"/>
    <property type="match status" value="1"/>
</dbReference>
<dbReference type="STRING" id="1123350.SAMN02744040_02245"/>
<comment type="cofactor">
    <cofactor evidence="2">
        <name>Zn(2+)</name>
        <dbReference type="ChEBI" id="CHEBI:29105"/>
    </cofactor>
    <text evidence="2">Binds 1 zinc ion per subunit.</text>
</comment>
<evidence type="ECO:0000313" key="4">
    <source>
        <dbReference type="EMBL" id="SHH52306.1"/>
    </source>
</evidence>
<keyword evidence="5" id="KW-1185">Reference proteome</keyword>
<dbReference type="EMBL" id="FQXH01000038">
    <property type="protein sequence ID" value="SHH52306.1"/>
    <property type="molecule type" value="Genomic_DNA"/>
</dbReference>
<evidence type="ECO:0000313" key="5">
    <source>
        <dbReference type="Proteomes" id="UP000242520"/>
    </source>
</evidence>
<name>A0A1M5TNU0_9FIRM</name>
<feature type="binding site" evidence="2">
    <location>
        <position position="348"/>
    </location>
    <ligand>
        <name>Zn(2+)</name>
        <dbReference type="ChEBI" id="CHEBI:29105"/>
        <note>catalytic</note>
    </ligand>
</feature>
<gene>
    <name evidence="4" type="ORF">SAMN02744040_02245</name>
</gene>
<proteinExistence type="predicted"/>